<gene>
    <name evidence="10" type="ORF">COB67_10530</name>
</gene>
<proteinExistence type="inferred from homology"/>
<reference evidence="11" key="1">
    <citation type="submission" date="2017-08" db="EMBL/GenBank/DDBJ databases">
        <title>A dynamic microbial community with high functional redundancy inhabits the cold, oxic subseafloor aquifer.</title>
        <authorList>
            <person name="Tully B.J."/>
            <person name="Wheat C.G."/>
            <person name="Glazer B.T."/>
            <person name="Huber J.A."/>
        </authorList>
    </citation>
    <scope>NUCLEOTIDE SEQUENCE [LARGE SCALE GENOMIC DNA]</scope>
</reference>
<name>A0A2A4SXT0_9DELT</name>
<dbReference type="InterPro" id="IPR025714">
    <property type="entry name" value="Methyltranfer_dom"/>
</dbReference>
<evidence type="ECO:0000256" key="4">
    <source>
        <dbReference type="ARBA" id="ARBA00034521"/>
    </source>
</evidence>
<comment type="caution">
    <text evidence="10">The sequence shown here is derived from an EMBL/GenBank/DDBJ whole genome shotgun (WGS) entry which is preliminary data.</text>
</comment>
<keyword evidence="10" id="KW-0489">Methyltransferase</keyword>
<dbReference type="PANTHER" id="PTHR43675:SF8">
    <property type="entry name" value="ARSENITE METHYLTRANSFERASE"/>
    <property type="match status" value="1"/>
</dbReference>
<comment type="similarity">
    <text evidence="3">Belongs to the methyltransferase superfamily. Arsenite methyltransferase family.</text>
</comment>
<feature type="domain" description="Methyltransferase" evidence="9">
    <location>
        <begin position="69"/>
        <end position="222"/>
    </location>
</feature>
<protein>
    <recommendedName>
        <fullName evidence="5">Arsenite methyltransferase</fullName>
        <ecNumber evidence="4">2.1.1.137</ecNumber>
    </recommendedName>
</protein>
<evidence type="ECO:0000256" key="3">
    <source>
        <dbReference type="ARBA" id="ARBA00034487"/>
    </source>
</evidence>
<organism evidence="10 11">
    <name type="scientific">SAR324 cluster bacterium</name>
    <dbReference type="NCBI Taxonomy" id="2024889"/>
    <lineage>
        <taxon>Bacteria</taxon>
        <taxon>Deltaproteobacteria</taxon>
        <taxon>SAR324 cluster</taxon>
    </lineage>
</organism>
<dbReference type="Gene3D" id="3.40.50.150">
    <property type="entry name" value="Vaccinia Virus protein VP39"/>
    <property type="match status" value="1"/>
</dbReference>
<evidence type="ECO:0000256" key="5">
    <source>
        <dbReference type="ARBA" id="ARBA00034545"/>
    </source>
</evidence>
<evidence type="ECO:0000256" key="6">
    <source>
        <dbReference type="ARBA" id="ARBA00047941"/>
    </source>
</evidence>
<dbReference type="GO" id="GO:0030791">
    <property type="term" value="F:arsenite methyltransferase activity"/>
    <property type="evidence" value="ECO:0007669"/>
    <property type="project" value="UniProtKB-EC"/>
</dbReference>
<keyword evidence="2" id="KW-0949">S-adenosyl-L-methionine</keyword>
<dbReference type="Pfam" id="PF13847">
    <property type="entry name" value="Methyltransf_31"/>
    <property type="match status" value="1"/>
</dbReference>
<dbReference type="Proteomes" id="UP000218113">
    <property type="component" value="Unassembled WGS sequence"/>
</dbReference>
<evidence type="ECO:0000313" key="11">
    <source>
        <dbReference type="Proteomes" id="UP000218113"/>
    </source>
</evidence>
<sequence>MDVTNQEKVREEVQEYYGKVLTQSTDLKTNACCTADGPSREVKDLIGRVHEEVNARYYGCGLILPPLLDGLKILDLGSGAGRDVYILSQLVGEKGEVVGVDMTDEQLAVANQYIDYHTQLYGYEKPNVTFKKGYIEKLDELGFEDNYFDLVVSNCVINLSPDKEAVLREIYRVLKPGGELYFSDVYADRRIEPQLVKNPVLYGECLSGALYQNDFIRLARKTGFNDPREIESKQITIENQEVEELVGHIRFDSITYRLFKIPELEDACEDYGQALVYKGSIPGFPHAFDLDDHHHFETNRTALACRNSHLMIAATRFASHFEYFGEGKTHFGLFPDCGPVTEKTVPTDAGTGTTSCC</sequence>
<dbReference type="EC" id="2.1.1.137" evidence="4"/>
<keyword evidence="1 10" id="KW-0808">Transferase</keyword>
<comment type="catalytic activity">
    <reaction evidence="8">
        <text>arsenic triglutathione + 3 [thioredoxin]-dithiol + 3 S-adenosyl-L-methionine = trimethylarsine + 3 [thioredoxin]-disulfide + 3 glutathione + 3 S-adenosyl-L-homocysteine + 3 H(+)</text>
        <dbReference type="Rhea" id="RHEA:69432"/>
        <dbReference type="Rhea" id="RHEA-COMP:10698"/>
        <dbReference type="Rhea" id="RHEA-COMP:10700"/>
        <dbReference type="ChEBI" id="CHEBI:15378"/>
        <dbReference type="ChEBI" id="CHEBI:27130"/>
        <dbReference type="ChEBI" id="CHEBI:29950"/>
        <dbReference type="ChEBI" id="CHEBI:50058"/>
        <dbReference type="ChEBI" id="CHEBI:57856"/>
        <dbReference type="ChEBI" id="CHEBI:57925"/>
        <dbReference type="ChEBI" id="CHEBI:59789"/>
        <dbReference type="ChEBI" id="CHEBI:183640"/>
        <dbReference type="EC" id="2.1.1.137"/>
    </reaction>
</comment>
<evidence type="ECO:0000313" key="10">
    <source>
        <dbReference type="EMBL" id="PCI25881.1"/>
    </source>
</evidence>
<evidence type="ECO:0000259" key="9">
    <source>
        <dbReference type="Pfam" id="PF13847"/>
    </source>
</evidence>
<dbReference type="CDD" id="cd02440">
    <property type="entry name" value="AdoMet_MTases"/>
    <property type="match status" value="1"/>
</dbReference>
<evidence type="ECO:0000256" key="8">
    <source>
        <dbReference type="ARBA" id="ARBA00048428"/>
    </source>
</evidence>
<dbReference type="AlphaFoldDB" id="A0A2A4SXT0"/>
<comment type="catalytic activity">
    <reaction evidence="6">
        <text>arsenic triglutathione + [thioredoxin]-dithiol + S-adenosyl-L-methionine + 2 H2O = methylarsonous acid + [thioredoxin]-disulfide + 3 glutathione + S-adenosyl-L-homocysteine + H(+)</text>
        <dbReference type="Rhea" id="RHEA:69460"/>
        <dbReference type="Rhea" id="RHEA-COMP:10698"/>
        <dbReference type="Rhea" id="RHEA-COMP:10700"/>
        <dbReference type="ChEBI" id="CHEBI:15377"/>
        <dbReference type="ChEBI" id="CHEBI:15378"/>
        <dbReference type="ChEBI" id="CHEBI:17826"/>
        <dbReference type="ChEBI" id="CHEBI:29950"/>
        <dbReference type="ChEBI" id="CHEBI:50058"/>
        <dbReference type="ChEBI" id="CHEBI:57856"/>
        <dbReference type="ChEBI" id="CHEBI:57925"/>
        <dbReference type="ChEBI" id="CHEBI:59789"/>
        <dbReference type="ChEBI" id="CHEBI:183640"/>
        <dbReference type="EC" id="2.1.1.137"/>
    </reaction>
</comment>
<dbReference type="EMBL" id="NVSR01000108">
    <property type="protein sequence ID" value="PCI25881.1"/>
    <property type="molecule type" value="Genomic_DNA"/>
</dbReference>
<comment type="catalytic activity">
    <reaction evidence="7">
        <text>arsenic triglutathione + 2 [thioredoxin]-dithiol + 2 S-adenosyl-L-methionine + H2O = dimethylarsinous acid + 2 [thioredoxin]-disulfide + 3 glutathione + 2 S-adenosyl-L-homocysteine + 2 H(+)</text>
        <dbReference type="Rhea" id="RHEA:69464"/>
        <dbReference type="Rhea" id="RHEA-COMP:10698"/>
        <dbReference type="Rhea" id="RHEA-COMP:10700"/>
        <dbReference type="ChEBI" id="CHEBI:15377"/>
        <dbReference type="ChEBI" id="CHEBI:15378"/>
        <dbReference type="ChEBI" id="CHEBI:23808"/>
        <dbReference type="ChEBI" id="CHEBI:29950"/>
        <dbReference type="ChEBI" id="CHEBI:50058"/>
        <dbReference type="ChEBI" id="CHEBI:57856"/>
        <dbReference type="ChEBI" id="CHEBI:57925"/>
        <dbReference type="ChEBI" id="CHEBI:59789"/>
        <dbReference type="ChEBI" id="CHEBI:183640"/>
        <dbReference type="EC" id="2.1.1.137"/>
    </reaction>
</comment>
<dbReference type="InterPro" id="IPR026669">
    <property type="entry name" value="Arsenite_MeTrfase-like"/>
</dbReference>
<dbReference type="InterPro" id="IPR029063">
    <property type="entry name" value="SAM-dependent_MTases_sf"/>
</dbReference>
<dbReference type="SUPFAM" id="SSF53335">
    <property type="entry name" value="S-adenosyl-L-methionine-dependent methyltransferases"/>
    <property type="match status" value="1"/>
</dbReference>
<evidence type="ECO:0000256" key="1">
    <source>
        <dbReference type="ARBA" id="ARBA00022679"/>
    </source>
</evidence>
<accession>A0A2A4SXT0</accession>
<dbReference type="PANTHER" id="PTHR43675">
    <property type="entry name" value="ARSENITE METHYLTRANSFERASE"/>
    <property type="match status" value="1"/>
</dbReference>
<dbReference type="GO" id="GO:0032259">
    <property type="term" value="P:methylation"/>
    <property type="evidence" value="ECO:0007669"/>
    <property type="project" value="UniProtKB-KW"/>
</dbReference>
<dbReference type="Gene3D" id="3.40.5.100">
    <property type="match status" value="1"/>
</dbReference>
<evidence type="ECO:0000256" key="7">
    <source>
        <dbReference type="ARBA" id="ARBA00047943"/>
    </source>
</evidence>
<evidence type="ECO:0000256" key="2">
    <source>
        <dbReference type="ARBA" id="ARBA00022691"/>
    </source>
</evidence>